<feature type="region of interest" description="Disordered" evidence="1">
    <location>
        <begin position="1"/>
        <end position="54"/>
    </location>
</feature>
<evidence type="ECO:0000313" key="3">
    <source>
        <dbReference type="Proteomes" id="UP000076761"/>
    </source>
</evidence>
<organism evidence="2 3">
    <name type="scientific">Neolentinus lepideus HHB14362 ss-1</name>
    <dbReference type="NCBI Taxonomy" id="1314782"/>
    <lineage>
        <taxon>Eukaryota</taxon>
        <taxon>Fungi</taxon>
        <taxon>Dikarya</taxon>
        <taxon>Basidiomycota</taxon>
        <taxon>Agaricomycotina</taxon>
        <taxon>Agaricomycetes</taxon>
        <taxon>Gloeophyllales</taxon>
        <taxon>Gloeophyllaceae</taxon>
        <taxon>Neolentinus</taxon>
    </lineage>
</organism>
<dbReference type="Proteomes" id="UP000076761">
    <property type="component" value="Unassembled WGS sequence"/>
</dbReference>
<keyword evidence="3" id="KW-1185">Reference proteome</keyword>
<dbReference type="OrthoDB" id="191651at2759"/>
<dbReference type="STRING" id="1314782.A0A165V2P9"/>
<dbReference type="InParanoid" id="A0A165V2P9"/>
<sequence>MGVAGEWQMVAPTTTQGASASPAPEPEPTSISSEATKRLAEGAAPDDDTGRGWKLKKKKLDVGLGELYDPGLIPIKLKTKKEEPAETQLSETKVESDAAPSGSMLGVTSLNAPRATGVPKWSKVQWKKPSEDSPAPESSNVDAAALDLKQESPDEMPVVKAEQSSLPLPPNDSPLTTDVPPTKEEDVSAKLEEPTQAAIPLSTPGGGGLFKKRKAPAGTAGTRSRRGV</sequence>
<protein>
    <submittedName>
        <fullName evidence="2">Uncharacterized protein</fullName>
    </submittedName>
</protein>
<evidence type="ECO:0000313" key="2">
    <source>
        <dbReference type="EMBL" id="KZT29062.1"/>
    </source>
</evidence>
<evidence type="ECO:0000256" key="1">
    <source>
        <dbReference type="SAM" id="MobiDB-lite"/>
    </source>
</evidence>
<name>A0A165V2P9_9AGAM</name>
<feature type="compositionally biased region" description="Low complexity" evidence="1">
    <location>
        <begin position="18"/>
        <end position="34"/>
    </location>
</feature>
<reference evidence="2 3" key="1">
    <citation type="journal article" date="2016" name="Mol. Biol. Evol.">
        <title>Comparative Genomics of Early-Diverging Mushroom-Forming Fungi Provides Insights into the Origins of Lignocellulose Decay Capabilities.</title>
        <authorList>
            <person name="Nagy L.G."/>
            <person name="Riley R."/>
            <person name="Tritt A."/>
            <person name="Adam C."/>
            <person name="Daum C."/>
            <person name="Floudas D."/>
            <person name="Sun H."/>
            <person name="Yadav J.S."/>
            <person name="Pangilinan J."/>
            <person name="Larsson K.H."/>
            <person name="Matsuura K."/>
            <person name="Barry K."/>
            <person name="Labutti K."/>
            <person name="Kuo R."/>
            <person name="Ohm R.A."/>
            <person name="Bhattacharya S.S."/>
            <person name="Shirouzu T."/>
            <person name="Yoshinaga Y."/>
            <person name="Martin F.M."/>
            <person name="Grigoriev I.V."/>
            <person name="Hibbett D.S."/>
        </authorList>
    </citation>
    <scope>NUCLEOTIDE SEQUENCE [LARGE SCALE GENOMIC DNA]</scope>
    <source>
        <strain evidence="2 3">HHB14362 ss-1</strain>
    </source>
</reference>
<accession>A0A165V2P9</accession>
<feature type="region of interest" description="Disordered" evidence="1">
    <location>
        <begin position="75"/>
        <end position="228"/>
    </location>
</feature>
<dbReference type="AlphaFoldDB" id="A0A165V2P9"/>
<feature type="compositionally biased region" description="Basic and acidic residues" evidence="1">
    <location>
        <begin position="181"/>
        <end position="193"/>
    </location>
</feature>
<gene>
    <name evidence="2" type="ORF">NEOLEDRAFT_1128597</name>
</gene>
<proteinExistence type="predicted"/>
<dbReference type="EMBL" id="KV425555">
    <property type="protein sequence ID" value="KZT29062.1"/>
    <property type="molecule type" value="Genomic_DNA"/>
</dbReference>